<proteinExistence type="predicted"/>
<feature type="region of interest" description="Disordered" evidence="2">
    <location>
        <begin position="1"/>
        <end position="26"/>
    </location>
</feature>
<dbReference type="Gene3D" id="4.10.240.10">
    <property type="entry name" value="Zn(2)-C6 fungal-type DNA-binding domain"/>
    <property type="match status" value="1"/>
</dbReference>
<dbReference type="PROSITE" id="PS50048">
    <property type="entry name" value="ZN2_CY6_FUNGAL_2"/>
    <property type="match status" value="1"/>
</dbReference>
<dbReference type="PANTHER" id="PTHR47784:SF5">
    <property type="entry name" value="STEROL UPTAKE CONTROL PROTEIN 2"/>
    <property type="match status" value="1"/>
</dbReference>
<organism evidence="4 5">
    <name type="scientific">Gibberella zeae</name>
    <name type="common">Wheat head blight fungus</name>
    <name type="synonym">Fusarium graminearum</name>
    <dbReference type="NCBI Taxonomy" id="5518"/>
    <lineage>
        <taxon>Eukaryota</taxon>
        <taxon>Fungi</taxon>
        <taxon>Dikarya</taxon>
        <taxon>Ascomycota</taxon>
        <taxon>Pezizomycotina</taxon>
        <taxon>Sordariomycetes</taxon>
        <taxon>Hypocreomycetidae</taxon>
        <taxon>Hypocreales</taxon>
        <taxon>Nectriaceae</taxon>
        <taxon>Fusarium</taxon>
    </lineage>
</organism>
<name>A0A9N8RS44_GIBZA</name>
<feature type="domain" description="Zn(2)-C6 fungal-type" evidence="3">
    <location>
        <begin position="32"/>
        <end position="62"/>
    </location>
</feature>
<comment type="caution">
    <text evidence="4">The sequence shown here is derived from an EMBL/GenBank/DDBJ whole genome shotgun (WGS) entry which is preliminary data.</text>
</comment>
<evidence type="ECO:0000256" key="1">
    <source>
        <dbReference type="ARBA" id="ARBA00023242"/>
    </source>
</evidence>
<dbReference type="Pfam" id="PF11951">
    <property type="entry name" value="Fungal_trans_2"/>
    <property type="match status" value="1"/>
</dbReference>
<dbReference type="Proteomes" id="UP000746612">
    <property type="component" value="Unassembled WGS sequence"/>
</dbReference>
<keyword evidence="1" id="KW-0539">Nucleus</keyword>
<accession>A0A9N8RS44</accession>
<dbReference type="SMART" id="SM00066">
    <property type="entry name" value="GAL4"/>
    <property type="match status" value="1"/>
</dbReference>
<dbReference type="EMBL" id="CAJPIJ010000264">
    <property type="protein sequence ID" value="CAG2011043.1"/>
    <property type="molecule type" value="Genomic_DNA"/>
</dbReference>
<feature type="compositionally biased region" description="Low complexity" evidence="2">
    <location>
        <begin position="1"/>
        <end position="14"/>
    </location>
</feature>
<evidence type="ECO:0000313" key="4">
    <source>
        <dbReference type="EMBL" id="CAG2011043.1"/>
    </source>
</evidence>
<dbReference type="PROSITE" id="PS00463">
    <property type="entry name" value="ZN2_CY6_FUNGAL_1"/>
    <property type="match status" value="1"/>
</dbReference>
<dbReference type="Pfam" id="PF00172">
    <property type="entry name" value="Zn_clus"/>
    <property type="match status" value="1"/>
</dbReference>
<dbReference type="GO" id="GO:0001228">
    <property type="term" value="F:DNA-binding transcription activator activity, RNA polymerase II-specific"/>
    <property type="evidence" value="ECO:0007669"/>
    <property type="project" value="TreeGrafter"/>
</dbReference>
<evidence type="ECO:0000259" key="3">
    <source>
        <dbReference type="PROSITE" id="PS50048"/>
    </source>
</evidence>
<dbReference type="CDD" id="cd00067">
    <property type="entry name" value="GAL4"/>
    <property type="match status" value="1"/>
</dbReference>
<dbReference type="PRINTS" id="PR00755">
    <property type="entry name" value="AFLATOXINBRP"/>
</dbReference>
<dbReference type="GO" id="GO:0008270">
    <property type="term" value="F:zinc ion binding"/>
    <property type="evidence" value="ECO:0007669"/>
    <property type="project" value="InterPro"/>
</dbReference>
<dbReference type="InterPro" id="IPR036864">
    <property type="entry name" value="Zn2-C6_fun-type_DNA-bd_sf"/>
</dbReference>
<evidence type="ECO:0000313" key="5">
    <source>
        <dbReference type="Proteomes" id="UP000746612"/>
    </source>
</evidence>
<evidence type="ECO:0000256" key="2">
    <source>
        <dbReference type="SAM" id="MobiDB-lite"/>
    </source>
</evidence>
<reference evidence="4" key="1">
    <citation type="submission" date="2021-03" db="EMBL/GenBank/DDBJ databases">
        <authorList>
            <person name="Alouane T."/>
            <person name="Langin T."/>
            <person name="Bonhomme L."/>
        </authorList>
    </citation>
    <scope>NUCLEOTIDE SEQUENCE</scope>
    <source>
        <strain evidence="4">MDC_Fg202</strain>
    </source>
</reference>
<dbReference type="InterPro" id="IPR053157">
    <property type="entry name" value="Sterol_Uptake_Regulator"/>
</dbReference>
<dbReference type="PANTHER" id="PTHR47784">
    <property type="entry name" value="STEROL UPTAKE CONTROL PROTEIN 2"/>
    <property type="match status" value="1"/>
</dbReference>
<sequence>MASSTPTTLPPSGTSEHRGSKTKRVHKKSRMGCQTCKQRRIKCGEERPICAHCMRRGEECHYILPIHARQYISPVASPQTSATAPNLGLLDLELMHNFCTSTYATLSNDVAIRDLWRVRIVKLCLNCDYAILAVLSVSALHLSHFSTKRKEFLRERAITYHNQALSIAATFIDAYNDTNAQELFSFSILTIYYSFAQTPEQEDGPYPPWVVLIKGCTSFLALAKGTLTLGPFSALLFKARRRMEARERVFKRDYMEQLRIFVDETVTDSVQRSIYQDALCALNQTYGVFYEIDGDKDLVDIFSWIVLAKDFFKFVADEEPEALVILSYFCVLLHRLPSQWWLNGWVDHIMTRIYSSVSEMYLNYLVWPMEEIGWLPKQ</sequence>
<dbReference type="SUPFAM" id="SSF57701">
    <property type="entry name" value="Zn2/Cys6 DNA-binding domain"/>
    <property type="match status" value="1"/>
</dbReference>
<dbReference type="AlphaFoldDB" id="A0A9N8RS44"/>
<dbReference type="InterPro" id="IPR021858">
    <property type="entry name" value="Fun_TF"/>
</dbReference>
<gene>
    <name evidence="4" type="ORF">MDCFG202_LOCUS601466</name>
</gene>
<protein>
    <recommendedName>
        <fullName evidence="3">Zn(2)-C6 fungal-type domain-containing protein</fullName>
    </recommendedName>
</protein>
<dbReference type="InterPro" id="IPR001138">
    <property type="entry name" value="Zn2Cys6_DnaBD"/>
</dbReference>